<reference evidence="2 3" key="1">
    <citation type="journal article" date="2014" name="Int. J. Syst. Evol. Microbiol.">
        <title>Complete genome sequence of Corynebacterium casei LMG S-19264T (=DSM 44701T), isolated from a smear-ripened cheese.</title>
        <authorList>
            <consortium name="US DOE Joint Genome Institute (JGI-PGF)"/>
            <person name="Walter F."/>
            <person name="Albersmeier A."/>
            <person name="Kalinowski J."/>
            <person name="Ruckert C."/>
        </authorList>
    </citation>
    <scope>NUCLEOTIDE SEQUENCE [LARGE SCALE GENOMIC DNA]</scope>
    <source>
        <strain evidence="2 3">CGMCC 1.9161</strain>
    </source>
</reference>
<sequence>MSVRFDASRRAPGPEMMDDPAVDSAILRACYEDLAGVTTLTLGRRPVLDFVARAARAVPGRRLVVRDLGCGDGDMLRALHAHARRRGLDLALEGVDRSPVAIDAARAATPPEVGIAFHVGDALAEGGPRPDLIVTSLVAHHLADEEVVALLRGMERRARLGFLVNDLRRSRLAFHGFRAMATLLGRHPFVRHDGPLSIARGFVEADWRRYAKAAGLADVLTVERRFPFRLVVERLRTELVP</sequence>
<feature type="domain" description="Methyltransferase" evidence="1">
    <location>
        <begin position="66"/>
        <end position="157"/>
    </location>
</feature>
<dbReference type="CDD" id="cd02440">
    <property type="entry name" value="AdoMet_MTases"/>
    <property type="match status" value="1"/>
</dbReference>
<dbReference type="Gene3D" id="3.40.50.150">
    <property type="entry name" value="Vaccinia Virus protein VP39"/>
    <property type="match status" value="1"/>
</dbReference>
<dbReference type="Proteomes" id="UP000600449">
    <property type="component" value="Unassembled WGS sequence"/>
</dbReference>
<gene>
    <name evidence="2" type="ORF">GCM10011322_19530</name>
</gene>
<name>A0A917Q7W4_9HYPH</name>
<dbReference type="InterPro" id="IPR029063">
    <property type="entry name" value="SAM-dependent_MTases_sf"/>
</dbReference>
<accession>A0A917Q7W4</accession>
<evidence type="ECO:0000313" key="2">
    <source>
        <dbReference type="EMBL" id="GGK32888.1"/>
    </source>
</evidence>
<dbReference type="InterPro" id="IPR041698">
    <property type="entry name" value="Methyltransf_25"/>
</dbReference>
<proteinExistence type="predicted"/>
<evidence type="ECO:0000313" key="3">
    <source>
        <dbReference type="Proteomes" id="UP000600449"/>
    </source>
</evidence>
<comment type="caution">
    <text evidence="2">The sequence shown here is derived from an EMBL/GenBank/DDBJ whole genome shotgun (WGS) entry which is preliminary data.</text>
</comment>
<organism evidence="2 3">
    <name type="scientific">Salinarimonas ramus</name>
    <dbReference type="NCBI Taxonomy" id="690164"/>
    <lineage>
        <taxon>Bacteria</taxon>
        <taxon>Pseudomonadati</taxon>
        <taxon>Pseudomonadota</taxon>
        <taxon>Alphaproteobacteria</taxon>
        <taxon>Hyphomicrobiales</taxon>
        <taxon>Salinarimonadaceae</taxon>
        <taxon>Salinarimonas</taxon>
    </lineage>
</organism>
<evidence type="ECO:0000259" key="1">
    <source>
        <dbReference type="Pfam" id="PF13649"/>
    </source>
</evidence>
<protein>
    <recommendedName>
        <fullName evidence="1">Methyltransferase domain-containing protein</fullName>
    </recommendedName>
</protein>
<dbReference type="EMBL" id="BMMF01000005">
    <property type="protein sequence ID" value="GGK32888.1"/>
    <property type="molecule type" value="Genomic_DNA"/>
</dbReference>
<dbReference type="Pfam" id="PF13649">
    <property type="entry name" value="Methyltransf_25"/>
    <property type="match status" value="1"/>
</dbReference>
<dbReference type="SUPFAM" id="SSF53335">
    <property type="entry name" value="S-adenosyl-L-methionine-dependent methyltransferases"/>
    <property type="match status" value="1"/>
</dbReference>
<dbReference type="RefSeq" id="WP_188912203.1">
    <property type="nucleotide sequence ID" value="NZ_BMMF01000005.1"/>
</dbReference>
<dbReference type="AlphaFoldDB" id="A0A917Q7W4"/>
<keyword evidence="3" id="KW-1185">Reference proteome</keyword>